<keyword evidence="2" id="KW-1185">Reference proteome</keyword>
<dbReference type="AlphaFoldDB" id="A0AAV7T3G5"/>
<protein>
    <submittedName>
        <fullName evidence="1">Uncharacterized protein</fullName>
    </submittedName>
</protein>
<dbReference type="Proteomes" id="UP001066276">
    <property type="component" value="Chromosome 4_1"/>
</dbReference>
<reference evidence="1" key="1">
    <citation type="journal article" date="2022" name="bioRxiv">
        <title>Sequencing and chromosome-scale assembly of the giantPleurodeles waltlgenome.</title>
        <authorList>
            <person name="Brown T."/>
            <person name="Elewa A."/>
            <person name="Iarovenko S."/>
            <person name="Subramanian E."/>
            <person name="Araus A.J."/>
            <person name="Petzold A."/>
            <person name="Susuki M."/>
            <person name="Suzuki K.-i.T."/>
            <person name="Hayashi T."/>
            <person name="Toyoda A."/>
            <person name="Oliveira C."/>
            <person name="Osipova E."/>
            <person name="Leigh N.D."/>
            <person name="Simon A."/>
            <person name="Yun M.H."/>
        </authorList>
    </citation>
    <scope>NUCLEOTIDE SEQUENCE</scope>
    <source>
        <strain evidence="1">20211129_DDA</strain>
        <tissue evidence="1">Liver</tissue>
    </source>
</reference>
<dbReference type="EMBL" id="JANPWB010000007">
    <property type="protein sequence ID" value="KAJ1170621.1"/>
    <property type="molecule type" value="Genomic_DNA"/>
</dbReference>
<name>A0AAV7T3G5_PLEWA</name>
<sequence>MQQRCAQVSAVNGSAVGLHLKQKEAVEGHLAGALERTSVPLVERRHLRLPKIAAKWEIVYVQQPDKMALPKHNLPYHYVQAVTHERALLERFPEQTPHQKRRSGAGVRVLIPHIETTMEDPPPEGPVTCTFLDTLFEGLREDFAALGQDVASDFKAIKKELEELGQWVEFLKRTEDQREECHSNIRIRSALLQADAGKLEDYVLQLFRHISPELEKESIILDPTHREQGDHPEHPVCRRINSLHDFTHIGKRISSCLRSEIKPLSQLKVQN</sequence>
<accession>A0AAV7T3G5</accession>
<proteinExistence type="predicted"/>
<evidence type="ECO:0000313" key="1">
    <source>
        <dbReference type="EMBL" id="KAJ1170621.1"/>
    </source>
</evidence>
<comment type="caution">
    <text evidence="1">The sequence shown here is derived from an EMBL/GenBank/DDBJ whole genome shotgun (WGS) entry which is preliminary data.</text>
</comment>
<gene>
    <name evidence="1" type="ORF">NDU88_002494</name>
</gene>
<organism evidence="1 2">
    <name type="scientific">Pleurodeles waltl</name>
    <name type="common">Iberian ribbed newt</name>
    <dbReference type="NCBI Taxonomy" id="8319"/>
    <lineage>
        <taxon>Eukaryota</taxon>
        <taxon>Metazoa</taxon>
        <taxon>Chordata</taxon>
        <taxon>Craniata</taxon>
        <taxon>Vertebrata</taxon>
        <taxon>Euteleostomi</taxon>
        <taxon>Amphibia</taxon>
        <taxon>Batrachia</taxon>
        <taxon>Caudata</taxon>
        <taxon>Salamandroidea</taxon>
        <taxon>Salamandridae</taxon>
        <taxon>Pleurodelinae</taxon>
        <taxon>Pleurodeles</taxon>
    </lineage>
</organism>
<evidence type="ECO:0000313" key="2">
    <source>
        <dbReference type="Proteomes" id="UP001066276"/>
    </source>
</evidence>